<feature type="compositionally biased region" description="Acidic residues" evidence="6">
    <location>
        <begin position="1377"/>
        <end position="1388"/>
    </location>
</feature>
<dbReference type="NCBIfam" id="TIGR00756">
    <property type="entry name" value="PPR"/>
    <property type="match status" value="1"/>
</dbReference>
<evidence type="ECO:0000256" key="3">
    <source>
        <dbReference type="ARBA" id="ARBA00044493"/>
    </source>
</evidence>
<sequence>MLERVSPCIEPASHLFLRAIDPPIRSSRALGPSFWRNGGHDITVPSWWPLYLENVRRRSQEQDGLRSRPISGIPHLTGGRAARAVKHDAIPIRPVAAAPSRKYTSNSRLDQEVHDASSPNSKLKNSDSAAEDPEFQSTILPFTLHPARTPHNPSDQPEVEIEQGLESILGEIPGTPQDPEIFNRADVRQAFVRLLKQKTNASTLFHVLARSLPSDPRSKQPEWAYQAFSSIPVSGRTARDYSAAVRVALKMDNLRLAHKINAQATDRGLHHECSAFMLLHFTSHMLWKNAVRVWVTSFTEIYSNPHSSVSGLKEELFSQASHYKDLPHAMNELASRLRRRSPLVVRLYGRLLQIGRILLSVLVRSNRLMGQITPKGLLEIFNTYEALGQLTPEYHISAISTLLESVNRPDKSGLATLIYRQLRSKFPEFRPPPSVYGSLISLHAKEAGSLKAFSFYLQEFALMHGVADKLSYQKVLTALAQQGDVVGVYSVFKELCQTHSPPAEIDFYTPLLYVHARLGDVESAQREFQDLKDRGLETTTACWNILLYAHARSSNPETAFDIFRKMRTEGVHPDKYTFGTLMGIVSRAGDINEVLSIIEQAQQYGVKGSYEVMSGLIHSYCLNDQADTAEKLAEATTGANFDGVPVKMWNYILRYYAFRKDSDGCLRIQTRMHALGVKPDDMTYAAMMTALVALGKTKSAAQILRKLSLSQTLVANPFHYSIIIHGFALEEDRDMAYVVYHEMMERFPTLGASPHLAMLHLQSRRSLEAKDSAHFSVDFLAEILQRITATDRATKLPQPGLQRRRAVDATPSIYIEHLVNVLMAKGRVRQADILIQRFESLVRSSFLDLDLKTLDSRELLTSRLRVSTQSHDWEHVEALWTRILERAIQVATPYSGTKNQEDREISKHQSVTMGVELLESEPGFEFSSMIPDSASRELAGEALLDSLDSKVLSTQRFILETAINNYFRALDLQHRHSSAVTLVRLLEKAGFALTNKNWNFYIQILTRSPDSQHWEEAFRVFEEKMFSNTPPWNLLVRGKYLVPGTPHATSDQDMKVVRRSAHDETRADFLTPTYLTTVHLATVIKKSGLQTRRGDDSLALRLPKIAPNTYQFIRRMPRRKDRFQGVLLRDAKIRGDIPKRPREFVPADRSGVLGSRSPLDHVPVTELEYIDQVVDRQDKDSVVDVARAERFDGQIDRSLRPMAQEGRLENDLEYQERIHRQERTLLDTVDTIRRDVSRPRMMSDNYFGQPVISSDSTVPGTAATPRGDLLFDPFHRVLEDKSEGEDVRRRRLQDLVRPGAVGRRATGGNPRNSAIEAHGKNALKTYWPIASARTDRFALKSRVHLPERLPQVKSLGLNDPRVKAAWKNVPKRKETAVEDDEQGANTEE</sequence>
<comment type="caution">
    <text evidence="8">The sequence shown here is derived from an EMBL/GenBank/DDBJ whole genome shotgun (WGS) entry which is preliminary data.</text>
</comment>
<dbReference type="PANTHER" id="PTHR47936:SF1">
    <property type="entry name" value="PENTATRICOPEPTIDE REPEAT-CONTAINING PROTEIN GUN1, CHLOROPLASTIC"/>
    <property type="match status" value="1"/>
</dbReference>
<feature type="region of interest" description="Disordered" evidence="6">
    <location>
        <begin position="1368"/>
        <end position="1388"/>
    </location>
</feature>
<evidence type="ECO:0000313" key="9">
    <source>
        <dbReference type="Proteomes" id="UP001345827"/>
    </source>
</evidence>
<evidence type="ECO:0000256" key="4">
    <source>
        <dbReference type="ARBA" id="ARBA00044511"/>
    </source>
</evidence>
<proteinExistence type="inferred from homology"/>
<evidence type="ECO:0000313" key="8">
    <source>
        <dbReference type="EMBL" id="KAK5545115.1"/>
    </source>
</evidence>
<organism evidence="8 9">
    <name type="scientific">Vermiconidia calcicola</name>
    <dbReference type="NCBI Taxonomy" id="1690605"/>
    <lineage>
        <taxon>Eukaryota</taxon>
        <taxon>Fungi</taxon>
        <taxon>Dikarya</taxon>
        <taxon>Ascomycota</taxon>
        <taxon>Pezizomycotina</taxon>
        <taxon>Dothideomycetes</taxon>
        <taxon>Dothideomycetidae</taxon>
        <taxon>Mycosphaerellales</taxon>
        <taxon>Extremaceae</taxon>
        <taxon>Vermiconidia</taxon>
    </lineage>
</organism>
<dbReference type="Pfam" id="PF17177">
    <property type="entry name" value="PPR_long"/>
    <property type="match status" value="1"/>
</dbReference>
<feature type="region of interest" description="Disordered" evidence="6">
    <location>
        <begin position="96"/>
        <end position="132"/>
    </location>
</feature>
<accession>A0AAV9QNV0</accession>
<keyword evidence="2" id="KW-0677">Repeat</keyword>
<comment type="subunit">
    <text evidence="4">Binds to mitochondrial small subunit 15S rRNA.</text>
</comment>
<feature type="domain" description="PROP1-like PPR" evidence="7">
    <location>
        <begin position="551"/>
        <end position="708"/>
    </location>
</feature>
<dbReference type="Pfam" id="PF01535">
    <property type="entry name" value="PPR"/>
    <property type="match status" value="1"/>
</dbReference>
<evidence type="ECO:0000256" key="6">
    <source>
        <dbReference type="SAM" id="MobiDB-lite"/>
    </source>
</evidence>
<comment type="function">
    <text evidence="3">Regulates mitochondrial small subunit maturation by controlling 15S rRNA 5'-end processing. Localizes to the 5' precursor of the 15S rRNA in a position that is subsequently occupied by mS47 in the mature yeast mtSSU. Uses structure and sequence-specific RNA recognition, binding to a single-stranded region of the precursor and specifically recognizing bases -6 to -1. The exchange of Ccm1 for mS47 is coupled to the irreversible removal of precursor rRNA that is accompanied by conformational changes of the mitoribosomal proteins uS5m and mS26. These conformational changes signal completion of 5'-end rRNA processing through protection of the mature 5'-end of the 15S rRNA and stabilization of mS47. The removal of the 5' precursor together with the dissociation of Ccm1 may be catalyzed by the 5'-3' exoribonuclease Pet127. Involved in the specific removal of group I introns in mitochondrial encoded transcripts.</text>
</comment>
<name>A0AAV9QNV0_9PEZI</name>
<evidence type="ECO:0000256" key="2">
    <source>
        <dbReference type="ARBA" id="ARBA00022737"/>
    </source>
</evidence>
<feature type="region of interest" description="Disordered" evidence="6">
    <location>
        <begin position="60"/>
        <end position="82"/>
    </location>
</feature>
<dbReference type="InterPro" id="IPR002885">
    <property type="entry name" value="PPR_rpt"/>
</dbReference>
<keyword evidence="9" id="KW-1185">Reference proteome</keyword>
<dbReference type="PANTHER" id="PTHR47936">
    <property type="entry name" value="PPR_LONG DOMAIN-CONTAINING PROTEIN"/>
    <property type="match status" value="1"/>
</dbReference>
<dbReference type="InterPro" id="IPR011990">
    <property type="entry name" value="TPR-like_helical_dom_sf"/>
</dbReference>
<dbReference type="EMBL" id="JAXLQG010000001">
    <property type="protein sequence ID" value="KAK5545115.1"/>
    <property type="molecule type" value="Genomic_DNA"/>
</dbReference>
<evidence type="ECO:0000259" key="7">
    <source>
        <dbReference type="Pfam" id="PF17177"/>
    </source>
</evidence>
<feature type="repeat" description="PPR" evidence="5">
    <location>
        <begin position="539"/>
        <end position="573"/>
    </location>
</feature>
<dbReference type="InterPro" id="IPR033443">
    <property type="entry name" value="PROP1-like_PPR_dom"/>
</dbReference>
<evidence type="ECO:0000256" key="1">
    <source>
        <dbReference type="ARBA" id="ARBA00006192"/>
    </source>
</evidence>
<dbReference type="Gene3D" id="1.25.40.10">
    <property type="entry name" value="Tetratricopeptide repeat domain"/>
    <property type="match status" value="2"/>
</dbReference>
<protein>
    <recommendedName>
        <fullName evidence="7">PROP1-like PPR domain-containing protein</fullName>
    </recommendedName>
</protein>
<reference evidence="8 9" key="1">
    <citation type="submission" date="2023-06" db="EMBL/GenBank/DDBJ databases">
        <title>Black Yeasts Isolated from many extreme environments.</title>
        <authorList>
            <person name="Coleine C."/>
            <person name="Stajich J.E."/>
            <person name="Selbmann L."/>
        </authorList>
    </citation>
    <scope>NUCLEOTIDE SEQUENCE [LARGE SCALE GENOMIC DNA]</scope>
    <source>
        <strain evidence="8 9">CCFEE 5887</strain>
    </source>
</reference>
<dbReference type="PROSITE" id="PS51375">
    <property type="entry name" value="PPR"/>
    <property type="match status" value="1"/>
</dbReference>
<dbReference type="Proteomes" id="UP001345827">
    <property type="component" value="Unassembled WGS sequence"/>
</dbReference>
<feature type="compositionally biased region" description="Polar residues" evidence="6">
    <location>
        <begin position="117"/>
        <end position="128"/>
    </location>
</feature>
<gene>
    <name evidence="8" type="ORF">LTR25_000122</name>
</gene>
<comment type="similarity">
    <text evidence="1">Belongs to the CCM1 family.</text>
</comment>
<evidence type="ECO:0000256" key="5">
    <source>
        <dbReference type="PROSITE-ProRule" id="PRU00708"/>
    </source>
</evidence>